<organism evidence="3 4">
    <name type="scientific">Protopolystoma xenopodis</name>
    <dbReference type="NCBI Taxonomy" id="117903"/>
    <lineage>
        <taxon>Eukaryota</taxon>
        <taxon>Metazoa</taxon>
        <taxon>Spiralia</taxon>
        <taxon>Lophotrochozoa</taxon>
        <taxon>Platyhelminthes</taxon>
        <taxon>Monogenea</taxon>
        <taxon>Polyopisthocotylea</taxon>
        <taxon>Polystomatidea</taxon>
        <taxon>Polystomatidae</taxon>
        <taxon>Protopolystoma</taxon>
    </lineage>
</organism>
<dbReference type="PROSITE" id="PS00108">
    <property type="entry name" value="PROTEIN_KINASE_ST"/>
    <property type="match status" value="1"/>
</dbReference>
<dbReference type="SUPFAM" id="SSF56112">
    <property type="entry name" value="Protein kinase-like (PK-like)"/>
    <property type="match status" value="1"/>
</dbReference>
<evidence type="ECO:0000313" key="4">
    <source>
        <dbReference type="Proteomes" id="UP000784294"/>
    </source>
</evidence>
<proteinExistence type="predicted"/>
<reference evidence="3" key="1">
    <citation type="submission" date="2018-11" db="EMBL/GenBank/DDBJ databases">
        <authorList>
            <consortium name="Pathogen Informatics"/>
        </authorList>
    </citation>
    <scope>NUCLEOTIDE SEQUENCE</scope>
</reference>
<evidence type="ECO:0000259" key="2">
    <source>
        <dbReference type="PROSITE" id="PS50011"/>
    </source>
</evidence>
<gene>
    <name evidence="3" type="ORF">PXEA_LOCUS14920</name>
</gene>
<dbReference type="GO" id="GO:0004672">
    <property type="term" value="F:protein kinase activity"/>
    <property type="evidence" value="ECO:0007669"/>
    <property type="project" value="InterPro"/>
</dbReference>
<dbReference type="Gene3D" id="1.10.510.10">
    <property type="entry name" value="Transferase(Phosphotransferase) domain 1"/>
    <property type="match status" value="1"/>
</dbReference>
<dbReference type="AlphaFoldDB" id="A0A3S5CHD3"/>
<dbReference type="OrthoDB" id="626167at2759"/>
<feature type="compositionally biased region" description="Low complexity" evidence="1">
    <location>
        <begin position="52"/>
        <end position="61"/>
    </location>
</feature>
<sequence>MHKHGVIHRDVKPANLLLTPVAQSAFSPLGNLIRATTFASNSTHTPSGVPKATSIPTSSSTTSHNITSASNFDWPIHHCDDPIDLLRHRLRLSRGWLVKLTDFGVSASLSLFSPSTNVSKNCYSFFLVLMEDVDQSRKTLSLFVMIAF</sequence>
<dbReference type="InterPro" id="IPR008271">
    <property type="entry name" value="Ser/Thr_kinase_AS"/>
</dbReference>
<dbReference type="EMBL" id="CAAALY010051523">
    <property type="protein sequence ID" value="VEL21480.1"/>
    <property type="molecule type" value="Genomic_DNA"/>
</dbReference>
<feature type="domain" description="Protein kinase" evidence="2">
    <location>
        <begin position="1"/>
        <end position="148"/>
    </location>
</feature>
<comment type="caution">
    <text evidence="3">The sequence shown here is derived from an EMBL/GenBank/DDBJ whole genome shotgun (WGS) entry which is preliminary data.</text>
</comment>
<evidence type="ECO:0000256" key="1">
    <source>
        <dbReference type="SAM" id="MobiDB-lite"/>
    </source>
</evidence>
<dbReference type="PROSITE" id="PS50011">
    <property type="entry name" value="PROTEIN_KINASE_DOM"/>
    <property type="match status" value="1"/>
</dbReference>
<dbReference type="InterPro" id="IPR011009">
    <property type="entry name" value="Kinase-like_dom_sf"/>
</dbReference>
<evidence type="ECO:0000313" key="3">
    <source>
        <dbReference type="EMBL" id="VEL21480.1"/>
    </source>
</evidence>
<dbReference type="GO" id="GO:0005524">
    <property type="term" value="F:ATP binding"/>
    <property type="evidence" value="ECO:0007669"/>
    <property type="project" value="InterPro"/>
</dbReference>
<dbReference type="InterPro" id="IPR000719">
    <property type="entry name" value="Prot_kinase_dom"/>
</dbReference>
<dbReference type="Proteomes" id="UP000784294">
    <property type="component" value="Unassembled WGS sequence"/>
</dbReference>
<accession>A0A3S5CHD3</accession>
<feature type="region of interest" description="Disordered" evidence="1">
    <location>
        <begin position="41"/>
        <end position="61"/>
    </location>
</feature>
<protein>
    <recommendedName>
        <fullName evidence="2">Protein kinase domain-containing protein</fullName>
    </recommendedName>
</protein>
<name>A0A3S5CHD3_9PLAT</name>
<keyword evidence="4" id="KW-1185">Reference proteome</keyword>